<protein>
    <recommendedName>
        <fullName evidence="4">YcxB-like protein domain-containing protein</fullName>
    </recommendedName>
</protein>
<proteinExistence type="predicted"/>
<reference evidence="2 3" key="1">
    <citation type="journal article" date="2017" name="Front. Microbiol.">
        <title>New Insights into the Diversity of the Genus Faecalibacterium.</title>
        <authorList>
            <person name="Benevides L."/>
            <person name="Burman S."/>
            <person name="Martin R."/>
            <person name="Robert V."/>
            <person name="Thomas M."/>
            <person name="Miquel S."/>
            <person name="Chain F."/>
            <person name="Sokol H."/>
            <person name="Bermudez-Humaran L.G."/>
            <person name="Morrison M."/>
            <person name="Langella P."/>
            <person name="Azevedo V.A."/>
            <person name="Chatel J.M."/>
            <person name="Soares S."/>
        </authorList>
    </citation>
    <scope>NUCLEOTIDE SEQUENCE [LARGE SCALE GENOMIC DNA]</scope>
    <source>
        <strain evidence="2 3">AHMP21</strain>
    </source>
</reference>
<evidence type="ECO:0000313" key="3">
    <source>
        <dbReference type="Proteomes" id="UP000220904"/>
    </source>
</evidence>
<dbReference type="Proteomes" id="UP000220904">
    <property type="component" value="Unassembled WGS sequence"/>
</dbReference>
<comment type="caution">
    <text evidence="2">The sequence shown here is derived from an EMBL/GenBank/DDBJ whole genome shotgun (WGS) entry which is preliminary data.</text>
</comment>
<feature type="transmembrane region" description="Helical" evidence="1">
    <location>
        <begin position="60"/>
        <end position="81"/>
    </location>
</feature>
<gene>
    <name evidence="2" type="ORF">CHR60_02450</name>
</gene>
<dbReference type="RefSeq" id="WP_097791559.1">
    <property type="nucleotide sequence ID" value="NZ_NOUV01000005.1"/>
</dbReference>
<dbReference type="OrthoDB" id="1860073at2"/>
<keyword evidence="1" id="KW-1133">Transmembrane helix</keyword>
<keyword evidence="1" id="KW-0472">Membrane</keyword>
<feature type="transmembrane region" description="Helical" evidence="1">
    <location>
        <begin position="35"/>
        <end position="54"/>
    </location>
</feature>
<keyword evidence="1" id="KW-0812">Transmembrane</keyword>
<sequence>MSQPITTSVTMDAESFQKFRSFDLFHHQKRWQRPLLFAAILLGSSGICLSQVGVREGASLLAVVLAIVALGLPAVYFYTFFRDLRTTIQKLGLPRPFYRLRLDDAGLSVWMAGEQDKPQPSHQYPWQDLHVAYRTPDAVYLYVQQTQAYLVNGEERDTVWDCLKTHLPASRLRDLR</sequence>
<dbReference type="EMBL" id="NOUV01000005">
    <property type="protein sequence ID" value="PDX87898.1"/>
    <property type="molecule type" value="Genomic_DNA"/>
</dbReference>
<accession>A0A2A7B9B4</accession>
<evidence type="ECO:0000256" key="1">
    <source>
        <dbReference type="SAM" id="Phobius"/>
    </source>
</evidence>
<evidence type="ECO:0008006" key="4">
    <source>
        <dbReference type="Google" id="ProtNLM"/>
    </source>
</evidence>
<evidence type="ECO:0000313" key="2">
    <source>
        <dbReference type="EMBL" id="PDX87898.1"/>
    </source>
</evidence>
<dbReference type="AlphaFoldDB" id="A0A2A7B9B4"/>
<name>A0A2A7B9B4_9FIRM</name>
<organism evidence="2 3">
    <name type="scientific">Faecalibacterium prausnitzii</name>
    <dbReference type="NCBI Taxonomy" id="853"/>
    <lineage>
        <taxon>Bacteria</taxon>
        <taxon>Bacillati</taxon>
        <taxon>Bacillota</taxon>
        <taxon>Clostridia</taxon>
        <taxon>Eubacteriales</taxon>
        <taxon>Oscillospiraceae</taxon>
        <taxon>Faecalibacterium</taxon>
    </lineage>
</organism>